<dbReference type="OrthoDB" id="821912at2"/>
<dbReference type="AlphaFoldDB" id="A0A5C7ARU5"/>
<evidence type="ECO:0000313" key="2">
    <source>
        <dbReference type="Proteomes" id="UP000321935"/>
    </source>
</evidence>
<proteinExistence type="predicted"/>
<dbReference type="PROSITE" id="PS51257">
    <property type="entry name" value="PROKAR_LIPOPROTEIN"/>
    <property type="match status" value="1"/>
</dbReference>
<protein>
    <submittedName>
        <fullName evidence="1">Uncharacterized protein</fullName>
    </submittedName>
</protein>
<dbReference type="RefSeq" id="WP_146918155.1">
    <property type="nucleotide sequence ID" value="NZ_VORW01000007.1"/>
</dbReference>
<dbReference type="Proteomes" id="UP000321935">
    <property type="component" value="Unassembled WGS sequence"/>
</dbReference>
<accession>A0A5C7ARU5</accession>
<dbReference type="EMBL" id="VORW01000007">
    <property type="protein sequence ID" value="TXE11087.1"/>
    <property type="molecule type" value="Genomic_DNA"/>
</dbReference>
<comment type="caution">
    <text evidence="1">The sequence shown here is derived from an EMBL/GenBank/DDBJ whole genome shotgun (WGS) entry which is preliminary data.</text>
</comment>
<gene>
    <name evidence="1" type="ORF">ESV85_12735</name>
</gene>
<organism evidence="1 2">
    <name type="scientific">Algoriphagus aquimarinus</name>
    <dbReference type="NCBI Taxonomy" id="237018"/>
    <lineage>
        <taxon>Bacteria</taxon>
        <taxon>Pseudomonadati</taxon>
        <taxon>Bacteroidota</taxon>
        <taxon>Cytophagia</taxon>
        <taxon>Cytophagales</taxon>
        <taxon>Cyclobacteriaceae</taxon>
        <taxon>Algoriphagus</taxon>
    </lineage>
</organism>
<sequence>MIRFGSIFFFIILLVSCGKDRRANSIISSIPNEAEFSDSSESRASDISKALEIQIPMSNEELKNWIPVKVGQMEQRKLIVGHKQGMEMSGAISTYQEIGQEGKQVSMEVLDGAGATAAVMLSSISQKLNLDYEEQLPSGYSKIYEREGLRIWEKSNSEEHHVEIEFVLKERFHFIFKGYQIQMDEFWAFVKEVIEEMK</sequence>
<evidence type="ECO:0000313" key="1">
    <source>
        <dbReference type="EMBL" id="TXE11087.1"/>
    </source>
</evidence>
<name>A0A5C7ARU5_9BACT</name>
<reference evidence="1 2" key="1">
    <citation type="submission" date="2019-08" db="EMBL/GenBank/DDBJ databases">
        <title>Genomes sequence of Algoriphagus aquimarinus ACAM450.</title>
        <authorList>
            <person name="Bowman J.P."/>
        </authorList>
    </citation>
    <scope>NUCLEOTIDE SEQUENCE [LARGE SCALE GENOMIC DNA]</scope>
    <source>
        <strain evidence="1 2">ACAM 450</strain>
    </source>
</reference>